<name>A0AAE0V7Z1_9TELE</name>
<comment type="caution">
    <text evidence="2">The sequence shown here is derived from an EMBL/GenBank/DDBJ whole genome shotgun (WGS) entry which is preliminary data.</text>
</comment>
<evidence type="ECO:0000313" key="2">
    <source>
        <dbReference type="EMBL" id="KAK3540541.1"/>
    </source>
</evidence>
<proteinExistence type="predicted"/>
<gene>
    <name evidence="2" type="ORF">QTP70_034292</name>
</gene>
<dbReference type="AlphaFoldDB" id="A0AAE0V7Z1"/>
<dbReference type="EMBL" id="JAUCMX010000007">
    <property type="protein sequence ID" value="KAK3540541.1"/>
    <property type="molecule type" value="Genomic_DNA"/>
</dbReference>
<feature type="region of interest" description="Disordered" evidence="1">
    <location>
        <begin position="1"/>
        <end position="27"/>
    </location>
</feature>
<evidence type="ECO:0000313" key="3">
    <source>
        <dbReference type="Proteomes" id="UP001274896"/>
    </source>
</evidence>
<keyword evidence="3" id="KW-1185">Reference proteome</keyword>
<reference evidence="2" key="1">
    <citation type="submission" date="2023-06" db="EMBL/GenBank/DDBJ databases">
        <title>Male Hemibagrus guttatus genome.</title>
        <authorList>
            <person name="Bian C."/>
        </authorList>
    </citation>
    <scope>NUCLEOTIDE SEQUENCE</scope>
    <source>
        <strain evidence="2">Male_cb2023</strain>
        <tissue evidence="2">Muscle</tissue>
    </source>
</reference>
<feature type="compositionally biased region" description="Polar residues" evidence="1">
    <location>
        <begin position="12"/>
        <end position="23"/>
    </location>
</feature>
<dbReference type="Proteomes" id="UP001274896">
    <property type="component" value="Unassembled WGS sequence"/>
</dbReference>
<sequence>MVRHPYHWSHLPWSSSGKQSLSRNGVARSFQHQRPAAFPWIRQLLQTFIHAYSTVAAPSLLCADSG</sequence>
<accession>A0AAE0V7Z1</accession>
<evidence type="ECO:0000256" key="1">
    <source>
        <dbReference type="SAM" id="MobiDB-lite"/>
    </source>
</evidence>
<protein>
    <submittedName>
        <fullName evidence="2">Uncharacterized protein</fullName>
    </submittedName>
</protein>
<organism evidence="2 3">
    <name type="scientific">Hemibagrus guttatus</name>
    <dbReference type="NCBI Taxonomy" id="175788"/>
    <lineage>
        <taxon>Eukaryota</taxon>
        <taxon>Metazoa</taxon>
        <taxon>Chordata</taxon>
        <taxon>Craniata</taxon>
        <taxon>Vertebrata</taxon>
        <taxon>Euteleostomi</taxon>
        <taxon>Actinopterygii</taxon>
        <taxon>Neopterygii</taxon>
        <taxon>Teleostei</taxon>
        <taxon>Ostariophysi</taxon>
        <taxon>Siluriformes</taxon>
        <taxon>Bagridae</taxon>
        <taxon>Hemibagrus</taxon>
    </lineage>
</organism>